<organism evidence="1 2">
    <name type="scientific">Rubroshorea leprosula</name>
    <dbReference type="NCBI Taxonomy" id="152421"/>
    <lineage>
        <taxon>Eukaryota</taxon>
        <taxon>Viridiplantae</taxon>
        <taxon>Streptophyta</taxon>
        <taxon>Embryophyta</taxon>
        <taxon>Tracheophyta</taxon>
        <taxon>Spermatophyta</taxon>
        <taxon>Magnoliopsida</taxon>
        <taxon>eudicotyledons</taxon>
        <taxon>Gunneridae</taxon>
        <taxon>Pentapetalae</taxon>
        <taxon>rosids</taxon>
        <taxon>malvids</taxon>
        <taxon>Malvales</taxon>
        <taxon>Dipterocarpaceae</taxon>
        <taxon>Rubroshorea</taxon>
    </lineage>
</organism>
<dbReference type="AlphaFoldDB" id="A0AAV5KCL3"/>
<gene>
    <name evidence="1" type="ORF">SLEP1_g32227</name>
</gene>
<dbReference type="Proteomes" id="UP001054252">
    <property type="component" value="Unassembled WGS sequence"/>
</dbReference>
<proteinExistence type="predicted"/>
<evidence type="ECO:0000313" key="1">
    <source>
        <dbReference type="EMBL" id="GKV22347.1"/>
    </source>
</evidence>
<name>A0AAV5KCL3_9ROSI</name>
<keyword evidence="2" id="KW-1185">Reference proteome</keyword>
<protein>
    <submittedName>
        <fullName evidence="1">Uncharacterized protein</fullName>
    </submittedName>
</protein>
<accession>A0AAV5KCL3</accession>
<sequence length="162" mass="18420">MNLGRQKVPMRIMNLKLQMGEGKRWMNLMMQRLKKMMWKVAQGRSMNRARAKRAAQQSGKLVVITGTDKEVSPNNGVASKSIDDSGIQNCNRSLKRKVQQKLAKDIWEIAKRLGVTTELDEEVIRRIDDMERRDSQAKAYMAKQEAGGVKKVCIDSNDNGII</sequence>
<reference evidence="1 2" key="1">
    <citation type="journal article" date="2021" name="Commun. Biol.">
        <title>The genome of Shorea leprosula (Dipterocarpaceae) highlights the ecological relevance of drought in aseasonal tropical rainforests.</title>
        <authorList>
            <person name="Ng K.K.S."/>
            <person name="Kobayashi M.J."/>
            <person name="Fawcett J.A."/>
            <person name="Hatakeyama M."/>
            <person name="Paape T."/>
            <person name="Ng C.H."/>
            <person name="Ang C.C."/>
            <person name="Tnah L.H."/>
            <person name="Lee C.T."/>
            <person name="Nishiyama T."/>
            <person name="Sese J."/>
            <person name="O'Brien M.J."/>
            <person name="Copetti D."/>
            <person name="Mohd Noor M.I."/>
            <person name="Ong R.C."/>
            <person name="Putra M."/>
            <person name="Sireger I.Z."/>
            <person name="Indrioko S."/>
            <person name="Kosugi Y."/>
            <person name="Izuno A."/>
            <person name="Isagi Y."/>
            <person name="Lee S.L."/>
            <person name="Shimizu K.K."/>
        </authorList>
    </citation>
    <scope>NUCLEOTIDE SEQUENCE [LARGE SCALE GENOMIC DNA]</scope>
    <source>
        <strain evidence="1">214</strain>
    </source>
</reference>
<dbReference type="EMBL" id="BPVZ01000060">
    <property type="protein sequence ID" value="GKV22347.1"/>
    <property type="molecule type" value="Genomic_DNA"/>
</dbReference>
<evidence type="ECO:0000313" key="2">
    <source>
        <dbReference type="Proteomes" id="UP001054252"/>
    </source>
</evidence>
<comment type="caution">
    <text evidence="1">The sequence shown here is derived from an EMBL/GenBank/DDBJ whole genome shotgun (WGS) entry which is preliminary data.</text>
</comment>